<keyword evidence="3 8" id="KW-0812">Transmembrane</keyword>
<accession>A0ABQ9EWT0</accession>
<feature type="transmembrane region" description="Helical" evidence="8">
    <location>
        <begin position="186"/>
        <end position="207"/>
    </location>
</feature>
<comment type="caution">
    <text evidence="10">The sequence shown here is derived from an EMBL/GenBank/DDBJ whole genome shotgun (WGS) entry which is preliminary data.</text>
</comment>
<protein>
    <recommendedName>
        <fullName evidence="9">Ion transport domain-containing protein</fullName>
    </recommendedName>
</protein>
<keyword evidence="4 8" id="KW-1133">Transmembrane helix</keyword>
<keyword evidence="7" id="KW-0407">Ion channel</keyword>
<gene>
    <name evidence="10" type="ORF">KUTeg_012795</name>
</gene>
<evidence type="ECO:0000256" key="6">
    <source>
        <dbReference type="ARBA" id="ARBA00023136"/>
    </source>
</evidence>
<reference evidence="10 11" key="1">
    <citation type="submission" date="2022-12" db="EMBL/GenBank/DDBJ databases">
        <title>Chromosome-level genome of Tegillarca granosa.</title>
        <authorList>
            <person name="Kim J."/>
        </authorList>
    </citation>
    <scope>NUCLEOTIDE SEQUENCE [LARGE SCALE GENOMIC DNA]</scope>
    <source>
        <strain evidence="10">Teg-2019</strain>
        <tissue evidence="10">Adductor muscle</tissue>
    </source>
</reference>
<dbReference type="InterPro" id="IPR002153">
    <property type="entry name" value="TRPC_channel"/>
</dbReference>
<feature type="transmembrane region" description="Helical" evidence="8">
    <location>
        <begin position="330"/>
        <end position="353"/>
    </location>
</feature>
<dbReference type="PANTHER" id="PTHR13800">
    <property type="entry name" value="TRANSIENT RECEPTOR POTENTIAL CATION CHANNEL, SUBFAMILY M, MEMBER 6"/>
    <property type="match status" value="1"/>
</dbReference>
<sequence length="512" mass="60267">MDFSEWSDHAPVYFSVFCDYNPKTCNNFDSNTGYFKTLKWDPAKAEELVVSVHNAMESFRNSVFDVLFDSSYSVMGKLRPKKFVPSQGSGLDEWFNDECKKCRDIFNKYRHAYNRDKSDTNRRLFVSTRGKYNKIKHKAKREFKIHKGKEVYRLSQTSPRYFWKVASSASKTVQTKLYSYITDTWNIVDVFTIVLFICGMVLRFLPYPETLEAARVVLGLNLITFFFRILHIFSVHKELGPKLVMIGRMVSVYSLLTMLFYCTSASLNLDRIYLDWLPWIQEVNGPVIFYDHSDGVRGGVCYRCICNFVSILNAERCPTVVGRYAVPVLMGLYVLFSNILLLNLLIAMFSYTFELTQQHTDSIWKSMRFHTIAEYCERPSLPAPFILISHSYLIFTKCTGKKMFKKGFDLPGFSNLVYFVYFQFFLMFYFYSNTFQKIQDNTDLHWYFQRYSLIYEYYSRPALVPPFILLSHIVRFVIWCSQCCTKCCYSDKNSLLCKFSTSDYNYSLIRCF</sequence>
<keyword evidence="5" id="KW-0406">Ion transport</keyword>
<name>A0ABQ9EWT0_TEGGR</name>
<feature type="transmembrane region" description="Helical" evidence="8">
    <location>
        <begin position="245"/>
        <end position="267"/>
    </location>
</feature>
<evidence type="ECO:0000259" key="9">
    <source>
        <dbReference type="Pfam" id="PF00520"/>
    </source>
</evidence>
<keyword evidence="6 8" id="KW-0472">Membrane</keyword>
<dbReference type="InterPro" id="IPR005821">
    <property type="entry name" value="Ion_trans_dom"/>
</dbReference>
<evidence type="ECO:0000256" key="1">
    <source>
        <dbReference type="ARBA" id="ARBA00004141"/>
    </source>
</evidence>
<dbReference type="Pfam" id="PF00520">
    <property type="entry name" value="Ion_trans"/>
    <property type="match status" value="1"/>
</dbReference>
<keyword evidence="11" id="KW-1185">Reference proteome</keyword>
<evidence type="ECO:0000256" key="8">
    <source>
        <dbReference type="SAM" id="Phobius"/>
    </source>
</evidence>
<dbReference type="Proteomes" id="UP001217089">
    <property type="component" value="Unassembled WGS sequence"/>
</dbReference>
<evidence type="ECO:0000256" key="7">
    <source>
        <dbReference type="ARBA" id="ARBA00023303"/>
    </source>
</evidence>
<evidence type="ECO:0000256" key="4">
    <source>
        <dbReference type="ARBA" id="ARBA00022989"/>
    </source>
</evidence>
<organism evidence="10 11">
    <name type="scientific">Tegillarca granosa</name>
    <name type="common">Malaysian cockle</name>
    <name type="synonym">Anadara granosa</name>
    <dbReference type="NCBI Taxonomy" id="220873"/>
    <lineage>
        <taxon>Eukaryota</taxon>
        <taxon>Metazoa</taxon>
        <taxon>Spiralia</taxon>
        <taxon>Lophotrochozoa</taxon>
        <taxon>Mollusca</taxon>
        <taxon>Bivalvia</taxon>
        <taxon>Autobranchia</taxon>
        <taxon>Pteriomorphia</taxon>
        <taxon>Arcoida</taxon>
        <taxon>Arcoidea</taxon>
        <taxon>Arcidae</taxon>
        <taxon>Tegillarca</taxon>
    </lineage>
</organism>
<feature type="transmembrane region" description="Helical" evidence="8">
    <location>
        <begin position="410"/>
        <end position="431"/>
    </location>
</feature>
<dbReference type="EMBL" id="JARBDR010000642">
    <property type="protein sequence ID" value="KAJ8309651.1"/>
    <property type="molecule type" value="Genomic_DNA"/>
</dbReference>
<dbReference type="InterPro" id="IPR050927">
    <property type="entry name" value="TRPM"/>
</dbReference>
<comment type="subcellular location">
    <subcellularLocation>
        <location evidence="1">Membrane</location>
        <topology evidence="1">Multi-pass membrane protein</topology>
    </subcellularLocation>
</comment>
<evidence type="ECO:0000313" key="10">
    <source>
        <dbReference type="EMBL" id="KAJ8309651.1"/>
    </source>
</evidence>
<dbReference type="PRINTS" id="PR01097">
    <property type="entry name" value="TRNSRECEPTRP"/>
</dbReference>
<dbReference type="PANTHER" id="PTHR13800:SF12">
    <property type="entry name" value="TRANSIENT RECEPTOR POTENTIAL CATION CHANNEL SUBFAMILY M MEMBER-LIKE 2"/>
    <property type="match status" value="1"/>
</dbReference>
<keyword evidence="2" id="KW-0813">Transport</keyword>
<feature type="domain" description="Ion transport" evidence="9">
    <location>
        <begin position="172"/>
        <end position="360"/>
    </location>
</feature>
<feature type="transmembrane region" description="Helical" evidence="8">
    <location>
        <begin position="213"/>
        <end position="233"/>
    </location>
</feature>
<evidence type="ECO:0000256" key="2">
    <source>
        <dbReference type="ARBA" id="ARBA00022448"/>
    </source>
</evidence>
<evidence type="ECO:0000256" key="3">
    <source>
        <dbReference type="ARBA" id="ARBA00022692"/>
    </source>
</evidence>
<proteinExistence type="predicted"/>
<evidence type="ECO:0000313" key="11">
    <source>
        <dbReference type="Proteomes" id="UP001217089"/>
    </source>
</evidence>
<evidence type="ECO:0000256" key="5">
    <source>
        <dbReference type="ARBA" id="ARBA00023065"/>
    </source>
</evidence>